<proteinExistence type="predicted"/>
<reference evidence="2 3" key="1">
    <citation type="submission" date="2018-08" db="EMBL/GenBank/DDBJ databases">
        <title>A genome reference for cultivated species of the human gut microbiota.</title>
        <authorList>
            <person name="Zou Y."/>
            <person name="Xue W."/>
            <person name="Luo G."/>
        </authorList>
    </citation>
    <scope>NUCLEOTIDE SEQUENCE [LARGE SCALE GENOMIC DNA]</scope>
    <source>
        <strain evidence="2 3">AF31-23</strain>
    </source>
</reference>
<accession>A0AB37MA97</accession>
<gene>
    <name evidence="2" type="ORF">DWZ32_08990</name>
</gene>
<dbReference type="RefSeq" id="WP_117708025.1">
    <property type="nucleotide sequence ID" value="NZ_JAQCXL010000047.1"/>
</dbReference>
<dbReference type="EMBL" id="QRQM01000008">
    <property type="protein sequence ID" value="RHN07682.1"/>
    <property type="molecule type" value="Genomic_DNA"/>
</dbReference>
<keyword evidence="1" id="KW-0732">Signal</keyword>
<evidence type="ECO:0000256" key="1">
    <source>
        <dbReference type="SAM" id="SignalP"/>
    </source>
</evidence>
<dbReference type="Proteomes" id="UP000286003">
    <property type="component" value="Unassembled WGS sequence"/>
</dbReference>
<organism evidence="2 3">
    <name type="scientific">Bacteroides intestinalis</name>
    <dbReference type="NCBI Taxonomy" id="329854"/>
    <lineage>
        <taxon>Bacteria</taxon>
        <taxon>Pseudomonadati</taxon>
        <taxon>Bacteroidota</taxon>
        <taxon>Bacteroidia</taxon>
        <taxon>Bacteroidales</taxon>
        <taxon>Bacteroidaceae</taxon>
        <taxon>Bacteroides</taxon>
    </lineage>
</organism>
<protein>
    <recommendedName>
        <fullName evidence="4">DUF4397 domain-containing protein</fullName>
    </recommendedName>
</protein>
<evidence type="ECO:0000313" key="3">
    <source>
        <dbReference type="Proteomes" id="UP000286003"/>
    </source>
</evidence>
<sequence length="269" mass="28287">MKKLNIIVFLVCALINTACENDDTLNDTRVPDITAPSVSLSSVTVNKYDATFVINVSETGNPAIREYGVLVSSEAQPTSNNSTVLVANGSETSANLVASFAPGATYYACAYALTANKFITSEVKQFETASHRLSAFLGSKTLSGYNLLNEGTASISVTITPDPDDADEKTAYLSGLSSDAGVQLQLADVKLIFDLEAGTVTIPDGQIVAESKYGNYRYVAINQSGEPTVGDIVGVIESGNIQFDALAAMIVAGGNAGLFHWAYGDITIK</sequence>
<feature type="chain" id="PRO_5044269483" description="DUF4397 domain-containing protein" evidence="1">
    <location>
        <begin position="21"/>
        <end position="269"/>
    </location>
</feature>
<evidence type="ECO:0008006" key="4">
    <source>
        <dbReference type="Google" id="ProtNLM"/>
    </source>
</evidence>
<evidence type="ECO:0000313" key="2">
    <source>
        <dbReference type="EMBL" id="RHN07682.1"/>
    </source>
</evidence>
<feature type="signal peptide" evidence="1">
    <location>
        <begin position="1"/>
        <end position="20"/>
    </location>
</feature>
<dbReference type="AlphaFoldDB" id="A0AB37MA97"/>
<comment type="caution">
    <text evidence="2">The sequence shown here is derived from an EMBL/GenBank/DDBJ whole genome shotgun (WGS) entry which is preliminary data.</text>
</comment>
<name>A0AB37MA97_9BACE</name>